<dbReference type="InterPro" id="IPR051908">
    <property type="entry name" value="Ribosomal_N-acetyltransferase"/>
</dbReference>
<accession>A0A3B0VER5</accession>
<protein>
    <submittedName>
        <fullName evidence="2">Acetyltransferase, GNAT family</fullName>
    </submittedName>
</protein>
<name>A0A3B0VER5_9ZZZZ</name>
<dbReference type="GO" id="GO:0005737">
    <property type="term" value="C:cytoplasm"/>
    <property type="evidence" value="ECO:0007669"/>
    <property type="project" value="TreeGrafter"/>
</dbReference>
<dbReference type="InterPro" id="IPR000182">
    <property type="entry name" value="GNAT_dom"/>
</dbReference>
<reference evidence="2" key="1">
    <citation type="submission" date="2018-06" db="EMBL/GenBank/DDBJ databases">
        <authorList>
            <person name="Zhirakovskaya E."/>
        </authorList>
    </citation>
    <scope>NUCLEOTIDE SEQUENCE</scope>
</reference>
<dbReference type="EMBL" id="UOEU01000043">
    <property type="protein sequence ID" value="VAW30324.1"/>
    <property type="molecule type" value="Genomic_DNA"/>
</dbReference>
<gene>
    <name evidence="2" type="ORF">MNBD_CHLOROFLEXI01-1114</name>
</gene>
<dbReference type="GO" id="GO:0008999">
    <property type="term" value="F:protein-N-terminal-alanine acetyltransferase activity"/>
    <property type="evidence" value="ECO:0007669"/>
    <property type="project" value="TreeGrafter"/>
</dbReference>
<dbReference type="InterPro" id="IPR016181">
    <property type="entry name" value="Acyl_CoA_acyltransferase"/>
</dbReference>
<organism evidence="2">
    <name type="scientific">hydrothermal vent metagenome</name>
    <dbReference type="NCBI Taxonomy" id="652676"/>
    <lineage>
        <taxon>unclassified sequences</taxon>
        <taxon>metagenomes</taxon>
        <taxon>ecological metagenomes</taxon>
    </lineage>
</organism>
<keyword evidence="2" id="KW-0808">Transferase</keyword>
<feature type="domain" description="N-acetyltransferase" evidence="1">
    <location>
        <begin position="28"/>
        <end position="179"/>
    </location>
</feature>
<dbReference type="Pfam" id="PF13302">
    <property type="entry name" value="Acetyltransf_3"/>
    <property type="match status" value="1"/>
</dbReference>
<dbReference type="AlphaFoldDB" id="A0A3B0VER5"/>
<dbReference type="GO" id="GO:1990189">
    <property type="term" value="F:protein N-terminal-serine acetyltransferase activity"/>
    <property type="evidence" value="ECO:0007669"/>
    <property type="project" value="TreeGrafter"/>
</dbReference>
<evidence type="ECO:0000259" key="1">
    <source>
        <dbReference type="PROSITE" id="PS51186"/>
    </source>
</evidence>
<proteinExistence type="predicted"/>
<dbReference type="SUPFAM" id="SSF55729">
    <property type="entry name" value="Acyl-CoA N-acyltransferases (Nat)"/>
    <property type="match status" value="1"/>
</dbReference>
<evidence type="ECO:0000313" key="2">
    <source>
        <dbReference type="EMBL" id="VAW30324.1"/>
    </source>
</evidence>
<dbReference type="Gene3D" id="3.40.630.30">
    <property type="match status" value="1"/>
</dbReference>
<dbReference type="PROSITE" id="PS51186">
    <property type="entry name" value="GNAT"/>
    <property type="match status" value="1"/>
</dbReference>
<dbReference type="PANTHER" id="PTHR43441">
    <property type="entry name" value="RIBOSOMAL-PROTEIN-SERINE ACETYLTRANSFERASE"/>
    <property type="match status" value="1"/>
</dbReference>
<dbReference type="PANTHER" id="PTHR43441:SF3">
    <property type="entry name" value="ACETYLTRANSFERASE"/>
    <property type="match status" value="1"/>
</dbReference>
<sequence>MKPIMQEIPYAFETERLKIRGPLPGDGEVIQTAVSESHEHLKQWMPWAASVSTVEEYEIRAREGQIKYLGREDFWLLIFLKETDVLIGSSGLHSGDWDVPSFEIGYWVHPKYGGKGYITEAVNGICQFAFSQMAAQRLLIRCDVENERSTAVAKRCGFTFEGTHQHDARHHLTNELRNTHYFAKLAK</sequence>